<organism evidence="6 7">
    <name type="scientific">Salinicola corii</name>
    <dbReference type="NCBI Taxonomy" id="2606937"/>
    <lineage>
        <taxon>Bacteria</taxon>
        <taxon>Pseudomonadati</taxon>
        <taxon>Pseudomonadota</taxon>
        <taxon>Gammaproteobacteria</taxon>
        <taxon>Oceanospirillales</taxon>
        <taxon>Halomonadaceae</taxon>
        <taxon>Salinicola</taxon>
    </lineage>
</organism>
<evidence type="ECO:0000256" key="1">
    <source>
        <dbReference type="ARBA" id="ARBA00009437"/>
    </source>
</evidence>
<dbReference type="Pfam" id="PF03466">
    <property type="entry name" value="LysR_substrate"/>
    <property type="match status" value="1"/>
</dbReference>
<evidence type="ECO:0000256" key="3">
    <source>
        <dbReference type="ARBA" id="ARBA00023125"/>
    </source>
</evidence>
<dbReference type="EMBL" id="VTPX01000001">
    <property type="protein sequence ID" value="KAA0020496.1"/>
    <property type="molecule type" value="Genomic_DNA"/>
</dbReference>
<dbReference type="SUPFAM" id="SSF46785">
    <property type="entry name" value="Winged helix' DNA-binding domain"/>
    <property type="match status" value="1"/>
</dbReference>
<dbReference type="InterPro" id="IPR000847">
    <property type="entry name" value="LysR_HTH_N"/>
</dbReference>
<dbReference type="InterPro" id="IPR005119">
    <property type="entry name" value="LysR_subst-bd"/>
</dbReference>
<dbReference type="CDD" id="cd05466">
    <property type="entry name" value="PBP2_LTTR_substrate"/>
    <property type="match status" value="1"/>
</dbReference>
<dbReference type="AlphaFoldDB" id="A0A640WIM1"/>
<dbReference type="Pfam" id="PF00126">
    <property type="entry name" value="HTH_1"/>
    <property type="match status" value="1"/>
</dbReference>
<comment type="similarity">
    <text evidence="1">Belongs to the LysR transcriptional regulatory family.</text>
</comment>
<evidence type="ECO:0000256" key="4">
    <source>
        <dbReference type="ARBA" id="ARBA00023163"/>
    </source>
</evidence>
<dbReference type="GO" id="GO:0003700">
    <property type="term" value="F:DNA-binding transcription factor activity"/>
    <property type="evidence" value="ECO:0007669"/>
    <property type="project" value="InterPro"/>
</dbReference>
<evidence type="ECO:0000256" key="2">
    <source>
        <dbReference type="ARBA" id="ARBA00023015"/>
    </source>
</evidence>
<dbReference type="PANTHER" id="PTHR30579">
    <property type="entry name" value="TRANSCRIPTIONAL REGULATOR"/>
    <property type="match status" value="1"/>
</dbReference>
<evidence type="ECO:0000313" key="6">
    <source>
        <dbReference type="EMBL" id="KAA0020496.1"/>
    </source>
</evidence>
<dbReference type="PROSITE" id="PS50931">
    <property type="entry name" value="HTH_LYSR"/>
    <property type="match status" value="1"/>
</dbReference>
<sequence>MGRVPVDAARRSRSKRVSARLELGALQALAAIVETGGITRAAQSLALSQSAISHKIRRLETALGCELLTRRSGARLLTSEGEKLLGYARRILDLHDEAVSCLGTEPLRGRIRLGVTEDTTSGGVARILGRFARRHPDVSVRTHVGQSLSLEGQLDRGEIDVGFMQVFEHRQRVSDTVVAREPLHWVKSRDFDLDMSRSIPFVAFDDDCFYRQWAMEAGQSLSPGLNTVMTCASVAGVKSAVLSGLGVTLLNRRHVTPEMEVMQAPFPEPPPIVYLLRTGRQRHSSAVRGLVGAITEEVETPPMPA</sequence>
<keyword evidence="4" id="KW-0804">Transcription</keyword>
<dbReference type="Proteomes" id="UP000466024">
    <property type="component" value="Unassembled WGS sequence"/>
</dbReference>
<protein>
    <submittedName>
        <fullName evidence="6">LysR family transcriptional regulator</fullName>
    </submittedName>
</protein>
<reference evidence="6 7" key="1">
    <citation type="submission" date="2019-08" db="EMBL/GenBank/DDBJ databases">
        <title>Bioinformatics analysis of the strain L3 and L5.</title>
        <authorList>
            <person name="Li X."/>
        </authorList>
    </citation>
    <scope>NUCLEOTIDE SEQUENCE [LARGE SCALE GENOMIC DNA]</scope>
    <source>
        <strain evidence="6 7">L3</strain>
    </source>
</reference>
<keyword evidence="2" id="KW-0805">Transcription regulation</keyword>
<dbReference type="Gene3D" id="3.40.190.10">
    <property type="entry name" value="Periplasmic binding protein-like II"/>
    <property type="match status" value="2"/>
</dbReference>
<accession>A0A640WIM1</accession>
<keyword evidence="3" id="KW-0238">DNA-binding</keyword>
<dbReference type="InterPro" id="IPR036388">
    <property type="entry name" value="WH-like_DNA-bd_sf"/>
</dbReference>
<dbReference type="Gene3D" id="1.10.10.10">
    <property type="entry name" value="Winged helix-like DNA-binding domain superfamily/Winged helix DNA-binding domain"/>
    <property type="match status" value="1"/>
</dbReference>
<proteinExistence type="inferred from homology"/>
<keyword evidence="7" id="KW-1185">Reference proteome</keyword>
<evidence type="ECO:0000313" key="7">
    <source>
        <dbReference type="Proteomes" id="UP000466024"/>
    </source>
</evidence>
<comment type="caution">
    <text evidence="6">The sequence shown here is derived from an EMBL/GenBank/DDBJ whole genome shotgun (WGS) entry which is preliminary data.</text>
</comment>
<name>A0A640WIM1_9GAMM</name>
<evidence type="ECO:0000259" key="5">
    <source>
        <dbReference type="PROSITE" id="PS50931"/>
    </source>
</evidence>
<dbReference type="InterPro" id="IPR050176">
    <property type="entry name" value="LTTR"/>
</dbReference>
<feature type="domain" description="HTH lysR-type" evidence="5">
    <location>
        <begin position="21"/>
        <end position="78"/>
    </location>
</feature>
<dbReference type="InterPro" id="IPR036390">
    <property type="entry name" value="WH_DNA-bd_sf"/>
</dbReference>
<dbReference type="PRINTS" id="PR00039">
    <property type="entry name" value="HTHLYSR"/>
</dbReference>
<dbReference type="PANTHER" id="PTHR30579:SF7">
    <property type="entry name" value="HTH-TYPE TRANSCRIPTIONAL REGULATOR LRHA-RELATED"/>
    <property type="match status" value="1"/>
</dbReference>
<dbReference type="GO" id="GO:0003677">
    <property type="term" value="F:DNA binding"/>
    <property type="evidence" value="ECO:0007669"/>
    <property type="project" value="UniProtKB-KW"/>
</dbReference>
<dbReference type="SUPFAM" id="SSF53850">
    <property type="entry name" value="Periplasmic binding protein-like II"/>
    <property type="match status" value="1"/>
</dbReference>
<gene>
    <name evidence="6" type="ORF">F0A16_01470</name>
</gene>